<evidence type="ECO:0000256" key="17">
    <source>
        <dbReference type="ARBA" id="ARBA00023264"/>
    </source>
</evidence>
<evidence type="ECO:0000256" key="6">
    <source>
        <dbReference type="ARBA" id="ARBA00012487"/>
    </source>
</evidence>
<evidence type="ECO:0000313" key="20">
    <source>
        <dbReference type="EMBL" id="MZR13306.1"/>
    </source>
</evidence>
<sequence length="270" mass="27630">MISAGVIVLLALGALFGGALTWSIFVLAIYVLMLRELAKLCEPDIPTARRWVIACLPVAVLAVVMLTLGADAPEGDVVALAWSVARLGFLASLLVAVVPIAVGLFLIRGSQRIWLAYGLLLATAALSLSFGQVLAGPGAILALVGIVVISDIGGYFAGRALGGPKFWPKISPKKTWSGTVAGWIGAAIFGALIGPDLTGATWWLCAIGAVVLAFAGQMGDIAESWMKRRAGVKDSSSLIPGHGGVLDRLDALVAVAALAGVGAWIAGLPA</sequence>
<evidence type="ECO:0000256" key="5">
    <source>
        <dbReference type="ARBA" id="ARBA00010185"/>
    </source>
</evidence>
<dbReference type="GO" id="GO:0004605">
    <property type="term" value="F:phosphatidate cytidylyltransferase activity"/>
    <property type="evidence" value="ECO:0007669"/>
    <property type="project" value="UniProtKB-EC"/>
</dbReference>
<dbReference type="Pfam" id="PF01148">
    <property type="entry name" value="CTP_transf_1"/>
    <property type="match status" value="1"/>
</dbReference>
<evidence type="ECO:0000256" key="1">
    <source>
        <dbReference type="ARBA" id="ARBA00001698"/>
    </source>
</evidence>
<evidence type="ECO:0000256" key="7">
    <source>
        <dbReference type="ARBA" id="ARBA00019373"/>
    </source>
</evidence>
<keyword evidence="17" id="KW-1208">Phospholipid metabolism</keyword>
<dbReference type="InterPro" id="IPR000374">
    <property type="entry name" value="PC_trans"/>
</dbReference>
<protein>
    <recommendedName>
        <fullName evidence="7 18">Phosphatidate cytidylyltransferase</fullName>
        <ecNumber evidence="6 18">2.7.7.41</ecNumber>
    </recommendedName>
</protein>
<dbReference type="PROSITE" id="PS01315">
    <property type="entry name" value="CDS"/>
    <property type="match status" value="1"/>
</dbReference>
<keyword evidence="14" id="KW-0443">Lipid metabolism</keyword>
<evidence type="ECO:0000256" key="2">
    <source>
        <dbReference type="ARBA" id="ARBA00004651"/>
    </source>
</evidence>
<evidence type="ECO:0000256" key="11">
    <source>
        <dbReference type="ARBA" id="ARBA00022692"/>
    </source>
</evidence>
<reference evidence="20 21" key="1">
    <citation type="submission" date="2019-12" db="EMBL/GenBank/DDBJ databases">
        <title>Maritimibacter sp. nov. sp. isolated from sea sand.</title>
        <authorList>
            <person name="Kim J."/>
            <person name="Jeong S.E."/>
            <person name="Jung H.S."/>
            <person name="Jeon C.O."/>
        </authorList>
    </citation>
    <scope>NUCLEOTIDE SEQUENCE [LARGE SCALE GENOMIC DNA]</scope>
    <source>
        <strain evidence="20 21">DP07</strain>
    </source>
</reference>
<accession>A0A845M147</accession>
<comment type="subcellular location">
    <subcellularLocation>
        <location evidence="2">Cell membrane</location>
        <topology evidence="2">Multi-pass membrane protein</topology>
    </subcellularLocation>
</comment>
<proteinExistence type="inferred from homology"/>
<dbReference type="UniPathway" id="UPA00557">
    <property type="reaction ID" value="UER00614"/>
</dbReference>
<evidence type="ECO:0000256" key="14">
    <source>
        <dbReference type="ARBA" id="ARBA00023098"/>
    </source>
</evidence>
<keyword evidence="13 19" id="KW-1133">Transmembrane helix</keyword>
<keyword evidence="8" id="KW-1003">Cell membrane</keyword>
<dbReference type="PANTHER" id="PTHR46382:SF1">
    <property type="entry name" value="PHOSPHATIDATE CYTIDYLYLTRANSFERASE"/>
    <property type="match status" value="1"/>
</dbReference>
<keyword evidence="21" id="KW-1185">Reference proteome</keyword>
<comment type="pathway">
    <text evidence="4">Lipid metabolism.</text>
</comment>
<gene>
    <name evidence="20" type="ORF">GQE99_09770</name>
</gene>
<dbReference type="EMBL" id="WTUX01000011">
    <property type="protein sequence ID" value="MZR13306.1"/>
    <property type="molecule type" value="Genomic_DNA"/>
</dbReference>
<feature type="transmembrane region" description="Helical" evidence="19">
    <location>
        <begin position="174"/>
        <end position="194"/>
    </location>
</feature>
<dbReference type="Proteomes" id="UP000467322">
    <property type="component" value="Unassembled WGS sequence"/>
</dbReference>
<evidence type="ECO:0000256" key="4">
    <source>
        <dbReference type="ARBA" id="ARBA00005189"/>
    </source>
</evidence>
<comment type="similarity">
    <text evidence="5 18">Belongs to the CDS family.</text>
</comment>
<comment type="pathway">
    <text evidence="3 18">Phospholipid metabolism; CDP-diacylglycerol biosynthesis; CDP-diacylglycerol from sn-glycerol 3-phosphate: step 3/3.</text>
</comment>
<keyword evidence="12 18" id="KW-0548">Nucleotidyltransferase</keyword>
<keyword evidence="10 18" id="KW-0808">Transferase</keyword>
<evidence type="ECO:0000256" key="10">
    <source>
        <dbReference type="ARBA" id="ARBA00022679"/>
    </source>
</evidence>
<dbReference type="PANTHER" id="PTHR46382">
    <property type="entry name" value="PHOSPHATIDATE CYTIDYLYLTRANSFERASE"/>
    <property type="match status" value="1"/>
</dbReference>
<keyword evidence="15 19" id="KW-0472">Membrane</keyword>
<feature type="transmembrane region" description="Helical" evidence="19">
    <location>
        <begin position="51"/>
        <end position="69"/>
    </location>
</feature>
<feature type="transmembrane region" description="Helical" evidence="19">
    <location>
        <begin position="6"/>
        <end position="31"/>
    </location>
</feature>
<evidence type="ECO:0000313" key="21">
    <source>
        <dbReference type="Proteomes" id="UP000467322"/>
    </source>
</evidence>
<evidence type="ECO:0000256" key="15">
    <source>
        <dbReference type="ARBA" id="ARBA00023136"/>
    </source>
</evidence>
<dbReference type="GO" id="GO:0016024">
    <property type="term" value="P:CDP-diacylglycerol biosynthetic process"/>
    <property type="evidence" value="ECO:0007669"/>
    <property type="project" value="UniProtKB-UniPathway"/>
</dbReference>
<evidence type="ECO:0000256" key="3">
    <source>
        <dbReference type="ARBA" id="ARBA00005119"/>
    </source>
</evidence>
<evidence type="ECO:0000256" key="13">
    <source>
        <dbReference type="ARBA" id="ARBA00022989"/>
    </source>
</evidence>
<evidence type="ECO:0000256" key="16">
    <source>
        <dbReference type="ARBA" id="ARBA00023209"/>
    </source>
</evidence>
<feature type="transmembrane region" description="Helical" evidence="19">
    <location>
        <begin position="89"/>
        <end position="107"/>
    </location>
</feature>
<feature type="transmembrane region" description="Helical" evidence="19">
    <location>
        <begin position="200"/>
        <end position="219"/>
    </location>
</feature>
<dbReference type="GO" id="GO:0005886">
    <property type="term" value="C:plasma membrane"/>
    <property type="evidence" value="ECO:0007669"/>
    <property type="project" value="UniProtKB-SubCell"/>
</dbReference>
<evidence type="ECO:0000256" key="18">
    <source>
        <dbReference type="RuleBase" id="RU003938"/>
    </source>
</evidence>
<keyword evidence="9" id="KW-0444">Lipid biosynthesis</keyword>
<dbReference type="EC" id="2.7.7.41" evidence="6 18"/>
<name>A0A845M147_9RHOB</name>
<keyword evidence="11 18" id="KW-0812">Transmembrane</keyword>
<keyword evidence="16" id="KW-0594">Phospholipid biosynthesis</keyword>
<feature type="transmembrane region" description="Helical" evidence="19">
    <location>
        <begin position="140"/>
        <end position="162"/>
    </location>
</feature>
<evidence type="ECO:0000256" key="19">
    <source>
        <dbReference type="SAM" id="Phobius"/>
    </source>
</evidence>
<feature type="transmembrane region" description="Helical" evidence="19">
    <location>
        <begin position="114"/>
        <end position="134"/>
    </location>
</feature>
<evidence type="ECO:0000256" key="8">
    <source>
        <dbReference type="ARBA" id="ARBA00022475"/>
    </source>
</evidence>
<comment type="caution">
    <text evidence="20">The sequence shown here is derived from an EMBL/GenBank/DDBJ whole genome shotgun (WGS) entry which is preliminary data.</text>
</comment>
<comment type="catalytic activity">
    <reaction evidence="1 18">
        <text>a 1,2-diacyl-sn-glycero-3-phosphate + CTP + H(+) = a CDP-1,2-diacyl-sn-glycerol + diphosphate</text>
        <dbReference type="Rhea" id="RHEA:16229"/>
        <dbReference type="ChEBI" id="CHEBI:15378"/>
        <dbReference type="ChEBI" id="CHEBI:33019"/>
        <dbReference type="ChEBI" id="CHEBI:37563"/>
        <dbReference type="ChEBI" id="CHEBI:58332"/>
        <dbReference type="ChEBI" id="CHEBI:58608"/>
        <dbReference type="EC" id="2.7.7.41"/>
    </reaction>
</comment>
<evidence type="ECO:0000256" key="9">
    <source>
        <dbReference type="ARBA" id="ARBA00022516"/>
    </source>
</evidence>
<feature type="transmembrane region" description="Helical" evidence="19">
    <location>
        <begin position="249"/>
        <end position="267"/>
    </location>
</feature>
<evidence type="ECO:0000256" key="12">
    <source>
        <dbReference type="ARBA" id="ARBA00022695"/>
    </source>
</evidence>
<dbReference type="AlphaFoldDB" id="A0A845M147"/>
<organism evidence="20 21">
    <name type="scientific">Maritimibacter harenae</name>
    <dbReference type="NCBI Taxonomy" id="2606218"/>
    <lineage>
        <taxon>Bacteria</taxon>
        <taxon>Pseudomonadati</taxon>
        <taxon>Pseudomonadota</taxon>
        <taxon>Alphaproteobacteria</taxon>
        <taxon>Rhodobacterales</taxon>
        <taxon>Roseobacteraceae</taxon>
        <taxon>Maritimibacter</taxon>
    </lineage>
</organism>